<evidence type="ECO:0000313" key="2">
    <source>
        <dbReference type="Proteomes" id="UP001422759"/>
    </source>
</evidence>
<protein>
    <submittedName>
        <fullName evidence="1">Uncharacterized protein</fullName>
    </submittedName>
</protein>
<name>A0ABN3AB56_9ACTN</name>
<comment type="caution">
    <text evidence="1">The sequence shown here is derived from an EMBL/GenBank/DDBJ whole genome shotgun (WGS) entry which is preliminary data.</text>
</comment>
<evidence type="ECO:0000313" key="1">
    <source>
        <dbReference type="EMBL" id="GAA2158433.1"/>
    </source>
</evidence>
<keyword evidence="2" id="KW-1185">Reference proteome</keyword>
<dbReference type="RefSeq" id="WP_344469531.1">
    <property type="nucleotide sequence ID" value="NZ_BAAANT010000068.1"/>
</dbReference>
<proteinExistence type="predicted"/>
<sequence length="175" mass="18702">MARCREQSVRRSGTALGYERKSVAVPYGNCEEPTDVEAGGQACPIRFQCAGCPSYSPEPSYLPAIQDELIRLKGGREIAVVSGVAGYIIDGMDGQIRDYINVVATMRSTLAALPEAERQEVEDAARLLRKSRAGSVTIVAGAEADPSEGDKSQLALVYVIAPEGYRGFTGQSSLQ</sequence>
<organism evidence="1 2">
    <name type="scientific">Kitasatospora kazusensis</name>
    <dbReference type="NCBI Taxonomy" id="407974"/>
    <lineage>
        <taxon>Bacteria</taxon>
        <taxon>Bacillati</taxon>
        <taxon>Actinomycetota</taxon>
        <taxon>Actinomycetes</taxon>
        <taxon>Kitasatosporales</taxon>
        <taxon>Streptomycetaceae</taxon>
        <taxon>Kitasatospora</taxon>
    </lineage>
</organism>
<reference evidence="1 2" key="1">
    <citation type="journal article" date="2019" name="Int. J. Syst. Evol. Microbiol.">
        <title>The Global Catalogue of Microorganisms (GCM) 10K type strain sequencing project: providing services to taxonomists for standard genome sequencing and annotation.</title>
        <authorList>
            <consortium name="The Broad Institute Genomics Platform"/>
            <consortium name="The Broad Institute Genome Sequencing Center for Infectious Disease"/>
            <person name="Wu L."/>
            <person name="Ma J."/>
        </authorList>
    </citation>
    <scope>NUCLEOTIDE SEQUENCE [LARGE SCALE GENOMIC DNA]</scope>
    <source>
        <strain evidence="1 2">JCM 14560</strain>
    </source>
</reference>
<dbReference type="Proteomes" id="UP001422759">
    <property type="component" value="Unassembled WGS sequence"/>
</dbReference>
<accession>A0ABN3AB56</accession>
<gene>
    <name evidence="1" type="ORF">GCM10009760_61430</name>
</gene>
<dbReference type="EMBL" id="BAAANT010000068">
    <property type="protein sequence ID" value="GAA2158433.1"/>
    <property type="molecule type" value="Genomic_DNA"/>
</dbReference>